<proteinExistence type="predicted"/>
<evidence type="ECO:0000313" key="2">
    <source>
        <dbReference type="EMBL" id="KAA3474884.1"/>
    </source>
</evidence>
<dbReference type="SMART" id="SM00256">
    <property type="entry name" value="FBOX"/>
    <property type="match status" value="1"/>
</dbReference>
<reference evidence="3" key="1">
    <citation type="journal article" date="2019" name="Plant Biotechnol. J.">
        <title>Genome sequencing of the Australian wild diploid species Gossypium australe highlights disease resistance and delayed gland morphogenesis.</title>
        <authorList>
            <person name="Cai Y."/>
            <person name="Cai X."/>
            <person name="Wang Q."/>
            <person name="Wang P."/>
            <person name="Zhang Y."/>
            <person name="Cai C."/>
            <person name="Xu Y."/>
            <person name="Wang K."/>
            <person name="Zhou Z."/>
            <person name="Wang C."/>
            <person name="Geng S."/>
            <person name="Li B."/>
            <person name="Dong Q."/>
            <person name="Hou Y."/>
            <person name="Wang H."/>
            <person name="Ai P."/>
            <person name="Liu Z."/>
            <person name="Yi F."/>
            <person name="Sun M."/>
            <person name="An G."/>
            <person name="Cheng J."/>
            <person name="Zhang Y."/>
            <person name="Shi Q."/>
            <person name="Xie Y."/>
            <person name="Shi X."/>
            <person name="Chang Y."/>
            <person name="Huang F."/>
            <person name="Chen Y."/>
            <person name="Hong S."/>
            <person name="Mi L."/>
            <person name="Sun Q."/>
            <person name="Zhang L."/>
            <person name="Zhou B."/>
            <person name="Peng R."/>
            <person name="Zhang X."/>
            <person name="Liu F."/>
        </authorList>
    </citation>
    <scope>NUCLEOTIDE SEQUENCE [LARGE SCALE GENOMIC DNA]</scope>
    <source>
        <strain evidence="3">cv. PA1801</strain>
    </source>
</reference>
<dbReference type="Proteomes" id="UP000325315">
    <property type="component" value="Unassembled WGS sequence"/>
</dbReference>
<sequence>MSDHNPKEPNINSLSLDLTQLIFSSLPLPSLLRASAVCKLWNSLISSPSFTSPCLSYPWFFLFGLHNTSSRNNQSFAFDPLSNAWFLLPRLDDPSSSSAFLGSNGFFFTTTPNFSYTPVLKSAWRFTSPLKFSRLNPLLGVFYDGSSGGLGFKFIVVGGVRFIGGLVDIEDRLAVEIYDPNRDSWELCPALPADFRSGNSSQSLSSALFKGKFYIFGIYSCFVSSFDLRNRVWSEVQTLRPPGVIFSFLIPCNDMLVLAGMCNAPRGPSFNLWKINETTLEFSEISIMPQSLLHSLVESEEDENFASLKCVGMGNLMYVFNEEYHQKYPSCLCEISAENGKCSWRRVPQLPLPVNKFHKDSSAIDALLVILVIRGGFAYYHDGCKLSLLKGKSNNRLSRTPQIVVAKQNHAEMSLKMPATVQFFICQLLHLNSLLKNIVSFLFAESHKEIRSQCVLWML</sequence>
<dbReference type="InterPro" id="IPR015915">
    <property type="entry name" value="Kelch-typ_b-propeller"/>
</dbReference>
<keyword evidence="3" id="KW-1185">Reference proteome</keyword>
<dbReference type="EMBL" id="SMMG02000005">
    <property type="protein sequence ID" value="KAA3474884.1"/>
    <property type="molecule type" value="Genomic_DNA"/>
</dbReference>
<name>A0A5B6W0Z7_9ROSI</name>
<dbReference type="Gene3D" id="2.120.10.80">
    <property type="entry name" value="Kelch-type beta propeller"/>
    <property type="match status" value="1"/>
</dbReference>
<dbReference type="Gene3D" id="1.20.1280.50">
    <property type="match status" value="1"/>
</dbReference>
<evidence type="ECO:0000313" key="3">
    <source>
        <dbReference type="Proteomes" id="UP000325315"/>
    </source>
</evidence>
<evidence type="ECO:0000259" key="1">
    <source>
        <dbReference type="SMART" id="SM00256"/>
    </source>
</evidence>
<dbReference type="AlphaFoldDB" id="A0A5B6W0Z7"/>
<comment type="caution">
    <text evidence="2">The sequence shown here is derived from an EMBL/GenBank/DDBJ whole genome shotgun (WGS) entry which is preliminary data.</text>
</comment>
<dbReference type="SUPFAM" id="SSF117281">
    <property type="entry name" value="Kelch motif"/>
    <property type="match status" value="1"/>
</dbReference>
<dbReference type="Pfam" id="PF00646">
    <property type="entry name" value="F-box"/>
    <property type="match status" value="1"/>
</dbReference>
<feature type="domain" description="F-box" evidence="1">
    <location>
        <begin position="14"/>
        <end position="54"/>
    </location>
</feature>
<dbReference type="InterPro" id="IPR001810">
    <property type="entry name" value="F-box_dom"/>
</dbReference>
<protein>
    <submittedName>
        <fullName evidence="2">F-box/kelch-repeat protein</fullName>
    </submittedName>
</protein>
<dbReference type="SUPFAM" id="SSF81383">
    <property type="entry name" value="F-box domain"/>
    <property type="match status" value="1"/>
</dbReference>
<dbReference type="OrthoDB" id="1882349at2759"/>
<accession>A0A5B6W0Z7</accession>
<dbReference type="InterPro" id="IPR036047">
    <property type="entry name" value="F-box-like_dom_sf"/>
</dbReference>
<dbReference type="PANTHER" id="PTHR47712:SF3">
    <property type="entry name" value="F-BOX DOMAIN-CONTAINING PROTEIN"/>
    <property type="match status" value="1"/>
</dbReference>
<organism evidence="2 3">
    <name type="scientific">Gossypium australe</name>
    <dbReference type="NCBI Taxonomy" id="47621"/>
    <lineage>
        <taxon>Eukaryota</taxon>
        <taxon>Viridiplantae</taxon>
        <taxon>Streptophyta</taxon>
        <taxon>Embryophyta</taxon>
        <taxon>Tracheophyta</taxon>
        <taxon>Spermatophyta</taxon>
        <taxon>Magnoliopsida</taxon>
        <taxon>eudicotyledons</taxon>
        <taxon>Gunneridae</taxon>
        <taxon>Pentapetalae</taxon>
        <taxon>rosids</taxon>
        <taxon>malvids</taxon>
        <taxon>Malvales</taxon>
        <taxon>Malvaceae</taxon>
        <taxon>Malvoideae</taxon>
        <taxon>Gossypium</taxon>
    </lineage>
</organism>
<dbReference type="PANTHER" id="PTHR47712">
    <property type="entry name" value="OS09G0555300 PROTEIN"/>
    <property type="match status" value="1"/>
</dbReference>
<gene>
    <name evidence="2" type="ORF">EPI10_025133</name>
</gene>